<organism evidence="1 2">
    <name type="scientific">Colletotrichum gloeosporioides (strain Cg-14)</name>
    <name type="common">Anthracnose fungus</name>
    <name type="synonym">Glomerella cingulata</name>
    <dbReference type="NCBI Taxonomy" id="1237896"/>
    <lineage>
        <taxon>Eukaryota</taxon>
        <taxon>Fungi</taxon>
        <taxon>Dikarya</taxon>
        <taxon>Ascomycota</taxon>
        <taxon>Pezizomycotina</taxon>
        <taxon>Sordariomycetes</taxon>
        <taxon>Hypocreomycetidae</taxon>
        <taxon>Glomerellales</taxon>
        <taxon>Glomerellaceae</taxon>
        <taxon>Colletotrichum</taxon>
        <taxon>Colletotrichum gloeosporioides species complex</taxon>
    </lineage>
</organism>
<dbReference type="HOGENOM" id="CLU_3433124_0_0_1"/>
<reference evidence="2" key="1">
    <citation type="journal article" date="2013" name="Mol. Plant Microbe Interact.">
        <title>Global aspects of pacC regulation of pathogenicity genes in Colletotrichum gloeosporioides as revealed by transcriptome analysis.</title>
        <authorList>
            <person name="Alkan N."/>
            <person name="Meng X."/>
            <person name="Friedlander G."/>
            <person name="Reuveni E."/>
            <person name="Sukno S."/>
            <person name="Sherman A."/>
            <person name="Thon M."/>
            <person name="Fluhr R."/>
            <person name="Prusky D."/>
        </authorList>
    </citation>
    <scope>NUCLEOTIDE SEQUENCE [LARGE SCALE GENOMIC DNA]</scope>
    <source>
        <strain evidence="2">Cg-14</strain>
    </source>
</reference>
<dbReference type="Proteomes" id="UP000015530">
    <property type="component" value="Unassembled WGS sequence"/>
</dbReference>
<accession>T0JZG9</accession>
<name>T0JZG9_COLGC</name>
<proteinExistence type="predicted"/>
<dbReference type="EMBL" id="AMYD01002542">
    <property type="protein sequence ID" value="EQB48767.1"/>
    <property type="molecule type" value="Genomic_DNA"/>
</dbReference>
<comment type="caution">
    <text evidence="1">The sequence shown here is derived from an EMBL/GenBank/DDBJ whole genome shotgun (WGS) entry which is preliminary data.</text>
</comment>
<evidence type="ECO:0000313" key="1">
    <source>
        <dbReference type="EMBL" id="EQB48767.1"/>
    </source>
</evidence>
<protein>
    <submittedName>
        <fullName evidence="1">Uncharacterized protein</fullName>
    </submittedName>
</protein>
<evidence type="ECO:0000313" key="2">
    <source>
        <dbReference type="Proteomes" id="UP000015530"/>
    </source>
</evidence>
<sequence length="16" mass="1630">MWGVESNASMAACGCI</sequence>
<dbReference type="AlphaFoldDB" id="T0JZG9"/>
<gene>
    <name evidence="1" type="ORF">CGLO_11973</name>
</gene>